<organism evidence="1 2">
    <name type="scientific">Lipomyces kononenkoae</name>
    <name type="common">Yeast</name>
    <dbReference type="NCBI Taxonomy" id="34357"/>
    <lineage>
        <taxon>Eukaryota</taxon>
        <taxon>Fungi</taxon>
        <taxon>Dikarya</taxon>
        <taxon>Ascomycota</taxon>
        <taxon>Saccharomycotina</taxon>
        <taxon>Lipomycetes</taxon>
        <taxon>Lipomycetales</taxon>
        <taxon>Lipomycetaceae</taxon>
        <taxon>Lipomyces</taxon>
    </lineage>
</organism>
<dbReference type="EMBL" id="MU971412">
    <property type="protein sequence ID" value="KAK9235528.1"/>
    <property type="molecule type" value="Genomic_DNA"/>
</dbReference>
<accession>A0ACC3SV38</accession>
<evidence type="ECO:0000313" key="2">
    <source>
        <dbReference type="Proteomes" id="UP001433508"/>
    </source>
</evidence>
<evidence type="ECO:0000313" key="1">
    <source>
        <dbReference type="EMBL" id="KAK9235528.1"/>
    </source>
</evidence>
<proteinExistence type="predicted"/>
<protein>
    <submittedName>
        <fullName evidence="1">DUF367-domain-containing protein</fullName>
    </submittedName>
</protein>
<gene>
    <name evidence="1" type="ORF">V1525DRAFT_259306</name>
</gene>
<name>A0ACC3SV38_LIPKO</name>
<dbReference type="Proteomes" id="UP001433508">
    <property type="component" value="Unassembled WGS sequence"/>
</dbReference>
<sequence>MGKNSGKSRQTRESKNRPNPKKWLEGGKSESANAVNKLPVKTAMWDFDQCDPKRCSGKKLARLGLIRSLRLGQKFHGIVISPNGKVPVSPSDREVLEEHGAAVVECSWARVQEIPWSRIGGRHERLLPYLIATNPVNYGRPWKLNCVEAIAAAFAITGHRDWAEQILSHFSWGHAFLNAQNDWLDKIDKDYEEREAKKSNGADVWLEGNMNHLHISYSEDEEDDDDEAGEGEEDEDDEEDKEDKDDEDDEDDGDEGQRKWTEGDEYENSVK</sequence>
<keyword evidence="2" id="KW-1185">Reference proteome</keyword>
<reference evidence="2" key="1">
    <citation type="journal article" date="2024" name="Front. Bioeng. Biotechnol.">
        <title>Genome-scale model development and genomic sequencing of the oleaginous clade Lipomyces.</title>
        <authorList>
            <person name="Czajka J.J."/>
            <person name="Han Y."/>
            <person name="Kim J."/>
            <person name="Mondo S.J."/>
            <person name="Hofstad B.A."/>
            <person name="Robles A."/>
            <person name="Haridas S."/>
            <person name="Riley R."/>
            <person name="LaButti K."/>
            <person name="Pangilinan J."/>
            <person name="Andreopoulos W."/>
            <person name="Lipzen A."/>
            <person name="Yan J."/>
            <person name="Wang M."/>
            <person name="Ng V."/>
            <person name="Grigoriev I.V."/>
            <person name="Spatafora J.W."/>
            <person name="Magnuson J.K."/>
            <person name="Baker S.E."/>
            <person name="Pomraning K.R."/>
        </authorList>
    </citation>
    <scope>NUCLEOTIDE SEQUENCE [LARGE SCALE GENOMIC DNA]</scope>
    <source>
        <strain evidence="2">CBS 7786</strain>
    </source>
</reference>
<comment type="caution">
    <text evidence="1">The sequence shown here is derived from an EMBL/GenBank/DDBJ whole genome shotgun (WGS) entry which is preliminary data.</text>
</comment>